<sequence length="225" mass="26505">MRFWHRHSNTFESTILQQFRQWLEVPPPSREWESHVTIQCNADGFCFSTLWFNELSELLTELSQSKTHLSLNASSYRSSFDYKVGDNIIVGLRKHEVENLTIDMTDLPCFSCYALFDGLFRLCRPKLITQYYKDDPGQRQDNRPTNIDLLCQTLEEGINFKVSRPTQLMYGLNDLEEVNAQAFDMNDVPAEWKPIPFESLLEWDTPYKHVQAKQKIRLLLKWKTS</sequence>
<gene>
    <name evidence="1" type="ORF">CASFOL_010213</name>
</gene>
<proteinExistence type="predicted"/>
<keyword evidence="2" id="KW-1185">Reference proteome</keyword>
<evidence type="ECO:0000313" key="2">
    <source>
        <dbReference type="Proteomes" id="UP001632038"/>
    </source>
</evidence>
<name>A0ABD3DSG8_9LAMI</name>
<comment type="caution">
    <text evidence="1">The sequence shown here is derived from an EMBL/GenBank/DDBJ whole genome shotgun (WGS) entry which is preliminary data.</text>
</comment>
<dbReference type="Proteomes" id="UP001632038">
    <property type="component" value="Unassembled WGS sequence"/>
</dbReference>
<reference evidence="2" key="1">
    <citation type="journal article" date="2024" name="IScience">
        <title>Strigolactones Initiate the Formation of Haustorium-like Structures in Castilleja.</title>
        <authorList>
            <person name="Buerger M."/>
            <person name="Peterson D."/>
            <person name="Chory J."/>
        </authorList>
    </citation>
    <scope>NUCLEOTIDE SEQUENCE [LARGE SCALE GENOMIC DNA]</scope>
</reference>
<dbReference type="AlphaFoldDB" id="A0ABD3DSG8"/>
<accession>A0ABD3DSG8</accession>
<dbReference type="EMBL" id="JAVIJP010000013">
    <property type="protein sequence ID" value="KAL3645033.1"/>
    <property type="molecule type" value="Genomic_DNA"/>
</dbReference>
<protein>
    <submittedName>
        <fullName evidence="1">Uncharacterized protein</fullName>
    </submittedName>
</protein>
<organism evidence="1 2">
    <name type="scientific">Castilleja foliolosa</name>
    <dbReference type="NCBI Taxonomy" id="1961234"/>
    <lineage>
        <taxon>Eukaryota</taxon>
        <taxon>Viridiplantae</taxon>
        <taxon>Streptophyta</taxon>
        <taxon>Embryophyta</taxon>
        <taxon>Tracheophyta</taxon>
        <taxon>Spermatophyta</taxon>
        <taxon>Magnoliopsida</taxon>
        <taxon>eudicotyledons</taxon>
        <taxon>Gunneridae</taxon>
        <taxon>Pentapetalae</taxon>
        <taxon>asterids</taxon>
        <taxon>lamiids</taxon>
        <taxon>Lamiales</taxon>
        <taxon>Orobanchaceae</taxon>
        <taxon>Pedicularideae</taxon>
        <taxon>Castillejinae</taxon>
        <taxon>Castilleja</taxon>
    </lineage>
</organism>
<evidence type="ECO:0000313" key="1">
    <source>
        <dbReference type="EMBL" id="KAL3645033.1"/>
    </source>
</evidence>